<name>A0A830HCE6_9CHLO</name>
<evidence type="ECO:0000256" key="1">
    <source>
        <dbReference type="ARBA" id="ARBA00004430"/>
    </source>
</evidence>
<evidence type="ECO:0000313" key="3">
    <source>
        <dbReference type="EMBL" id="GHP03019.1"/>
    </source>
</evidence>
<accession>A0A830HCE6</accession>
<reference evidence="3" key="1">
    <citation type="submission" date="2020-10" db="EMBL/GenBank/DDBJ databases">
        <title>Unveiling of a novel bifunctional photoreceptor, Dualchrome1, isolated from a cosmopolitan green alga.</title>
        <authorList>
            <person name="Suzuki S."/>
            <person name="Kawachi M."/>
        </authorList>
    </citation>
    <scope>NUCLEOTIDE SEQUENCE</scope>
    <source>
        <strain evidence="3">NIES 2893</strain>
    </source>
</reference>
<dbReference type="EMBL" id="BNJQ01000004">
    <property type="protein sequence ID" value="GHP03019.1"/>
    <property type="molecule type" value="Genomic_DNA"/>
</dbReference>
<dbReference type="Proteomes" id="UP000660262">
    <property type="component" value="Unassembled WGS sequence"/>
</dbReference>
<keyword evidence="4" id="KW-1185">Reference proteome</keyword>
<dbReference type="InterPro" id="IPR032675">
    <property type="entry name" value="LRR_dom_sf"/>
</dbReference>
<sequence>MSLPETMPGLLELGRLTELDLSRIPDCGDDEMLKMLNDASFSSTLTLLRLSRTDVTDVFIYALAGASSRDTRRVARARELEASTSRRGGAVARAVRTDVVAGAMASSSPRTPRAVLPSTTSGGCGVACASSSSSSSSSGAFDSTACKRPISPPPPLPASPRLSNGNATPRDQEQPPSPPQQVCFPSLNELDVSFCEDISGDAVLVISRCHPSLLRLHCSHCPGVSTRERIMLMGLLSSKASMATVETGGVSWA</sequence>
<dbReference type="Gene3D" id="3.80.10.10">
    <property type="entry name" value="Ribonuclease Inhibitor"/>
    <property type="match status" value="1"/>
</dbReference>
<dbReference type="SUPFAM" id="SSF52047">
    <property type="entry name" value="RNI-like"/>
    <property type="match status" value="1"/>
</dbReference>
<evidence type="ECO:0000313" key="4">
    <source>
        <dbReference type="Proteomes" id="UP000660262"/>
    </source>
</evidence>
<organism evidence="3 4">
    <name type="scientific">Pycnococcus provasolii</name>
    <dbReference type="NCBI Taxonomy" id="41880"/>
    <lineage>
        <taxon>Eukaryota</taxon>
        <taxon>Viridiplantae</taxon>
        <taxon>Chlorophyta</taxon>
        <taxon>Pseudoscourfieldiophyceae</taxon>
        <taxon>Pseudoscourfieldiales</taxon>
        <taxon>Pycnococcaceae</taxon>
        <taxon>Pycnococcus</taxon>
    </lineage>
</organism>
<dbReference type="GO" id="GO:0005930">
    <property type="term" value="C:axoneme"/>
    <property type="evidence" value="ECO:0007669"/>
    <property type="project" value="UniProtKB-SubCell"/>
</dbReference>
<evidence type="ECO:0000256" key="2">
    <source>
        <dbReference type="SAM" id="MobiDB-lite"/>
    </source>
</evidence>
<protein>
    <submittedName>
        <fullName evidence="3">Uncharacterized protein</fullName>
    </submittedName>
</protein>
<dbReference type="AlphaFoldDB" id="A0A830HCE6"/>
<gene>
    <name evidence="3" type="ORF">PPROV_000177400</name>
</gene>
<comment type="caution">
    <text evidence="3">The sequence shown here is derived from an EMBL/GenBank/DDBJ whole genome shotgun (WGS) entry which is preliminary data.</text>
</comment>
<proteinExistence type="predicted"/>
<feature type="region of interest" description="Disordered" evidence="2">
    <location>
        <begin position="131"/>
        <end position="182"/>
    </location>
</feature>
<comment type="subcellular location">
    <subcellularLocation>
        <location evidence="1">Cytoplasm</location>
        <location evidence="1">Cytoskeleton</location>
        <location evidence="1">Cilium axoneme</location>
    </subcellularLocation>
</comment>